<evidence type="ECO:0000313" key="4">
    <source>
        <dbReference type="Proteomes" id="UP000196694"/>
    </source>
</evidence>
<dbReference type="EMBL" id="NCQP01000001">
    <property type="protein sequence ID" value="OWJ55506.1"/>
    <property type="molecule type" value="Genomic_DNA"/>
</dbReference>
<dbReference type="Gene3D" id="3.10.129.10">
    <property type="entry name" value="Hotdog Thioesterase"/>
    <property type="match status" value="2"/>
</dbReference>
<dbReference type="GO" id="GO:0052816">
    <property type="term" value="F:long-chain fatty acyl-CoA hydrolase activity"/>
    <property type="evidence" value="ECO:0007669"/>
    <property type="project" value="TreeGrafter"/>
</dbReference>
<dbReference type="CDD" id="cd03442">
    <property type="entry name" value="BFIT_BACH"/>
    <property type="match status" value="2"/>
</dbReference>
<dbReference type="GO" id="GO:0005829">
    <property type="term" value="C:cytosol"/>
    <property type="evidence" value="ECO:0007669"/>
    <property type="project" value="TreeGrafter"/>
</dbReference>
<dbReference type="SUPFAM" id="SSF54637">
    <property type="entry name" value="Thioesterase/thiol ester dehydrase-isomerase"/>
    <property type="match status" value="2"/>
</dbReference>
<keyword evidence="1" id="KW-0378">Hydrolase</keyword>
<comment type="caution">
    <text evidence="3">The sequence shown here is derived from an EMBL/GenBank/DDBJ whole genome shotgun (WGS) entry which is preliminary data.</text>
</comment>
<dbReference type="AlphaFoldDB" id="A0A211YRE0"/>
<dbReference type="InterPro" id="IPR029069">
    <property type="entry name" value="HotDog_dom_sf"/>
</dbReference>
<evidence type="ECO:0000256" key="1">
    <source>
        <dbReference type="ARBA" id="ARBA00022801"/>
    </source>
</evidence>
<feature type="domain" description="HotDog ACOT-type" evidence="2">
    <location>
        <begin position="9"/>
        <end position="121"/>
    </location>
</feature>
<evidence type="ECO:0000313" key="3">
    <source>
        <dbReference type="EMBL" id="OWJ55506.1"/>
    </source>
</evidence>
<dbReference type="RefSeq" id="WP_055408480.1">
    <property type="nucleotide sequence ID" value="NZ_CP013011.1"/>
</dbReference>
<dbReference type="Proteomes" id="UP000196694">
    <property type="component" value="Unassembled WGS sequence"/>
</dbReference>
<dbReference type="Pfam" id="PF03061">
    <property type="entry name" value="4HBT"/>
    <property type="match status" value="2"/>
</dbReference>
<dbReference type="InterPro" id="IPR040170">
    <property type="entry name" value="Cytosol_ACT"/>
</dbReference>
<dbReference type="PANTHER" id="PTHR11049:SF16">
    <property type="entry name" value="PROTEIN VDLD"/>
    <property type="match status" value="1"/>
</dbReference>
<evidence type="ECO:0000259" key="2">
    <source>
        <dbReference type="PROSITE" id="PS51770"/>
    </source>
</evidence>
<proteinExistence type="predicted"/>
<dbReference type="PANTHER" id="PTHR11049">
    <property type="entry name" value="ACYL COENZYME A THIOESTER HYDROLASE"/>
    <property type="match status" value="1"/>
</dbReference>
<organism evidence="3 4">
    <name type="scientific">Pyrodictium delaneyi</name>
    <dbReference type="NCBI Taxonomy" id="1273541"/>
    <lineage>
        <taxon>Archaea</taxon>
        <taxon>Thermoproteota</taxon>
        <taxon>Thermoprotei</taxon>
        <taxon>Desulfurococcales</taxon>
        <taxon>Pyrodictiaceae</taxon>
        <taxon>Pyrodictium</taxon>
    </lineage>
</organism>
<feature type="domain" description="HotDog ACOT-type" evidence="2">
    <location>
        <begin position="171"/>
        <end position="285"/>
    </location>
</feature>
<sequence>MTGRRLCIEESLVTLLHPIYPRHTNRYGTLHGGRLAGWMLEAGGMASMRAARGYTVLGAMDYLFILSPGRVGENLHVYAWVVGSTQRTLDVLVYAEARPLGGAEPRPVSLSLQTYVAVDENVRPREHGVEVAACSLETEPLVEAHRYWLEARLPLIEKRREIAGSTAPLDAVYRKTSYFFTSPEDTFTIPTVMDASRLFYQIDQMAAVPAIEYTGAAMVTAGFDAVVFASPARVGDLVKLEAGITGAGRSSLEVAVRVAAYNPVTEDRERTVALLYATMVAVDEQGRPQPLPRRPVLSDERMQEYLERRRVREERRRIAWQLIEHARELVRGR</sequence>
<name>A0A211YRE0_9CREN</name>
<dbReference type="InterPro" id="IPR033120">
    <property type="entry name" value="HOTDOG_ACOT"/>
</dbReference>
<dbReference type="InterPro" id="IPR006683">
    <property type="entry name" value="Thioestr_dom"/>
</dbReference>
<gene>
    <name evidence="3" type="ORF">Pdsh_01550</name>
</gene>
<keyword evidence="4" id="KW-1185">Reference proteome</keyword>
<reference evidence="3 4" key="1">
    <citation type="submission" date="2017-05" db="EMBL/GenBank/DDBJ databases">
        <title>The draft genome of the hyperthermophilic archaeon 'Pyrodictium delaneyi strain Hulk', an iron and nitrate reducer, reveals the capacity for sulfate reduction.</title>
        <authorList>
            <person name="Demey L.M."/>
            <person name="Miller C."/>
            <person name="Manzella M."/>
            <person name="Reguera G."/>
            <person name="Kashefi K."/>
        </authorList>
    </citation>
    <scope>NUCLEOTIDE SEQUENCE [LARGE SCALE GENOMIC DNA]</scope>
    <source>
        <strain evidence="3 4">Hulk</strain>
    </source>
</reference>
<dbReference type="GeneID" id="26099159"/>
<protein>
    <submittedName>
        <fullName evidence="3">Acyl-CoA thioesterase</fullName>
    </submittedName>
</protein>
<dbReference type="GO" id="GO:0006637">
    <property type="term" value="P:acyl-CoA metabolic process"/>
    <property type="evidence" value="ECO:0007669"/>
    <property type="project" value="TreeGrafter"/>
</dbReference>
<dbReference type="OrthoDB" id="15030at2157"/>
<accession>A0A211YRE0</accession>
<dbReference type="PROSITE" id="PS51770">
    <property type="entry name" value="HOTDOG_ACOT"/>
    <property type="match status" value="2"/>
</dbReference>